<keyword evidence="7 11" id="KW-0067">ATP-binding</keyword>
<evidence type="ECO:0000313" key="15">
    <source>
        <dbReference type="EMBL" id="KXN70828.1"/>
    </source>
</evidence>
<dbReference type="CDD" id="cd22705">
    <property type="entry name" value="FHA_KIF1"/>
    <property type="match status" value="1"/>
</dbReference>
<sequence length="1618" mass="181701">MSNIFVCVRCRPLNTREKARGAVGLITMKGNQTIIQKPPPSKEDKNQVINNEDNTPKTFAFDRSYWSASDPSDPNYASQAIVFNDVGISLLNHAFEGYNTCIFAYGQTGSGKSYSMVGYGEDKGLIPLTCVELFDRINQNDDPHLTYNVQVSYMEIYCEKVRDLLNPKNKGNLKVREHPALGPYVEDLSKLVVQSYKDIEDLMDEGNKARTVASTNMNATSSRSHAVFTILLTMTRFDPDANLNTEKVSRISLVDLAGSERANSTGATGVRLKEGANINKSLTTLGKVISALADQSSAAAKKGKKKEDIFIPYRDSVLTWLLKDSLGGNSKTAMIAAISPADYEETLSTLRYADRAKRIVNQAVVNEDPNAKLVRELKEELELLRSKLAVYNPEEAYSVAQGSTGSIPGTLKGKSRHNFVSQTEQEIKEQMEVSEKLMKELNETWEDKLKNTEKIQQEREKALEELGITIEKNEVGVHSPKKTPHLVNLNEDPLMSECLIYSLKLGKTKVGLADTINDIDIKLSGGSILPEHCYFENVNNTVTLHPCPNSITMVNGTLLTQPKRLRTGFRIILGDNHVFRFMNPEEVRRERDRSRLSISVSMEQNNSDQSFERPDSRASMVSDVVDWSFAWKEVNLTNFPNLDSVLKDPDLKKIMEDESCPPHIKRMLAETLLKSGENSFIDLEGSPKQDTLSLHSKSKSEDDSKEELKRVIREQRRQFEEHVKAIQHSRRGSELFVPQIFTEHEKKLINWSLSKLKQKTFVGMMETLLTNAVVLKEANVISCELKKGATYQFTIIPTLSLALASSFWEYSSPFDELDSAEDTALIGAKYPAVAVQVLDHHNGVWYLWSIDKLKDKLRRMRNLYNLMDRPMYAEHFSLEDPFYESPAPHYNLVGVSDVTMSGIHYFVSQTFTVPILCPKTSQAFGKIKVTLNPIQCVNPTTKVTKLAGTSSSFEVGDQLTFEVVIHEISGLNEVDFTEVHAQFRLFPLGSAASAGMRDRVYATEPSSDFGTSNIVFNFRHTFALKINQVFLDGIAEHPLSFEVWGKPQPKILLKRDNEDRGNQNEDISANGTDSGSNSKFIGGPVAGTVPKERRPEDELIQKETHDFMTWVQISELAPSGDYVPAEVEPTGAVDQGVFQLRQGLQRRIVVKMSHNSGKQFAVDKVTQITLGNIRSADKKGRFSHNPNTKSGAPNSVQLNILPSTVHIGYSSDGTCNIMFQATWDSSLHDSELLNRPTASNQRIMLALSWNIECDRVQNPLTFQTDISIVITSRTTSVSKSLLALIPTSSKPNTKVSSLYQVILTPKKTKKRTELWRLDTSTTYVRGEENLGSWKPKDVSLIVQHRKLERVIQMKKSVEFTKQTLSTWETLDKYPFLFNGKATPKSGKSEEQLLKDSLEIWNLSTSKKDETIPGGTQDSTVSNAPSEADPLTPNTVNGNDPNKSLSSDAASLYRPDPLKPGNDNSILEEHSELSFLSETSQLTPPNSEDGVRSLNSDSLINAEKQVKMLGQVNPIIKPDKVAKRGYLLMPDPVDNSWNKKWIVIRRPYIYIYETQQETEELGVINLSSVRVDQNKDLEQLLQRNFLFALYTNNNAYMLQASSQLEMQTWIKLIDQWHQT</sequence>
<feature type="domain" description="PH" evidence="13">
    <location>
        <begin position="1519"/>
        <end position="1617"/>
    </location>
</feature>
<dbReference type="InterPro" id="IPR001752">
    <property type="entry name" value="Kinesin_motor_dom"/>
</dbReference>
<dbReference type="InterPro" id="IPR008984">
    <property type="entry name" value="SMAD_FHA_dom_sf"/>
</dbReference>
<dbReference type="CDD" id="cd01365">
    <property type="entry name" value="KISc_KIF1A_KIF1B"/>
    <property type="match status" value="1"/>
</dbReference>
<comment type="subcellular location">
    <subcellularLocation>
        <location evidence="1">Cytoplasm</location>
        <location evidence="1">Cytoskeleton</location>
    </subcellularLocation>
</comment>
<dbReference type="PANTHER" id="PTHR47117:SF10">
    <property type="entry name" value="KINESIN-LIKE PROTEIN KIF1B"/>
    <property type="match status" value="1"/>
</dbReference>
<dbReference type="Proteomes" id="UP000070444">
    <property type="component" value="Unassembled WGS sequence"/>
</dbReference>
<evidence type="ECO:0000256" key="5">
    <source>
        <dbReference type="ARBA" id="ARBA00022701"/>
    </source>
</evidence>
<evidence type="ECO:0000313" key="16">
    <source>
        <dbReference type="Proteomes" id="UP000070444"/>
    </source>
</evidence>
<dbReference type="GO" id="GO:0008574">
    <property type="term" value="F:plus-end-directed microtubule motor activity"/>
    <property type="evidence" value="ECO:0007669"/>
    <property type="project" value="UniProtKB-ARBA"/>
</dbReference>
<dbReference type="SUPFAM" id="SSF52540">
    <property type="entry name" value="P-loop containing nucleoside triphosphate hydrolases"/>
    <property type="match status" value="1"/>
</dbReference>
<evidence type="ECO:0000256" key="6">
    <source>
        <dbReference type="ARBA" id="ARBA00022741"/>
    </source>
</evidence>
<feature type="compositionally biased region" description="Polar residues" evidence="12">
    <location>
        <begin position="1431"/>
        <end position="1448"/>
    </location>
</feature>
<proteinExistence type="inferred from homology"/>
<dbReference type="GO" id="GO:0008017">
    <property type="term" value="F:microtubule binding"/>
    <property type="evidence" value="ECO:0007669"/>
    <property type="project" value="InterPro"/>
</dbReference>
<keyword evidence="8" id="KW-0175">Coiled coil</keyword>
<evidence type="ECO:0000256" key="10">
    <source>
        <dbReference type="ARBA" id="ARBA00023212"/>
    </source>
</evidence>
<dbReference type="PROSITE" id="PS00411">
    <property type="entry name" value="KINESIN_MOTOR_1"/>
    <property type="match status" value="1"/>
</dbReference>
<evidence type="ECO:0000256" key="9">
    <source>
        <dbReference type="ARBA" id="ARBA00023175"/>
    </source>
</evidence>
<feature type="binding site" evidence="11">
    <location>
        <begin position="106"/>
        <end position="113"/>
    </location>
    <ligand>
        <name>ATP</name>
        <dbReference type="ChEBI" id="CHEBI:30616"/>
    </ligand>
</feature>
<feature type="domain" description="Kinesin motor" evidence="14">
    <location>
        <begin position="3"/>
        <end position="359"/>
    </location>
</feature>
<dbReference type="InterPro" id="IPR019821">
    <property type="entry name" value="Kinesin_motor_CS"/>
</dbReference>
<dbReference type="GO" id="GO:0005874">
    <property type="term" value="C:microtubule"/>
    <property type="evidence" value="ECO:0007669"/>
    <property type="project" value="UniProtKB-KW"/>
</dbReference>
<evidence type="ECO:0000256" key="2">
    <source>
        <dbReference type="ARBA" id="ARBA00020751"/>
    </source>
</evidence>
<dbReference type="Gene3D" id="3.40.850.10">
    <property type="entry name" value="Kinesin motor domain"/>
    <property type="match status" value="1"/>
</dbReference>
<evidence type="ECO:0000259" key="14">
    <source>
        <dbReference type="PROSITE" id="PS50067"/>
    </source>
</evidence>
<dbReference type="PRINTS" id="PR00380">
    <property type="entry name" value="KINESINHEAVY"/>
</dbReference>
<feature type="compositionally biased region" description="Polar residues" evidence="12">
    <location>
        <begin position="1064"/>
        <end position="1079"/>
    </location>
</feature>
<evidence type="ECO:0000256" key="11">
    <source>
        <dbReference type="PROSITE-ProRule" id="PRU00283"/>
    </source>
</evidence>
<dbReference type="SUPFAM" id="SSF49879">
    <property type="entry name" value="SMAD/FHA domain"/>
    <property type="match status" value="1"/>
</dbReference>
<feature type="region of interest" description="Disordered" evidence="12">
    <location>
        <begin position="683"/>
        <end position="706"/>
    </location>
</feature>
<gene>
    <name evidence="15" type="ORF">CONCODRAFT_78642</name>
</gene>
<dbReference type="OMA" id="GAWKPRG"/>
<keyword evidence="9 11" id="KW-0505">Motor protein</keyword>
<evidence type="ECO:0000256" key="12">
    <source>
        <dbReference type="SAM" id="MobiDB-lite"/>
    </source>
</evidence>
<dbReference type="InterPro" id="IPR032405">
    <property type="entry name" value="Kinesin_assoc"/>
</dbReference>
<dbReference type="InterPro" id="IPR001849">
    <property type="entry name" value="PH_domain"/>
</dbReference>
<dbReference type="InterPro" id="IPR000253">
    <property type="entry name" value="FHA_dom"/>
</dbReference>
<name>A0A137P752_CONC2</name>
<dbReference type="PROSITE" id="PS50003">
    <property type="entry name" value="PH_DOMAIN"/>
    <property type="match status" value="1"/>
</dbReference>
<dbReference type="InterPro" id="IPR036961">
    <property type="entry name" value="Kinesin_motor_dom_sf"/>
</dbReference>
<dbReference type="Gene3D" id="6.10.250.2520">
    <property type="match status" value="1"/>
</dbReference>
<keyword evidence="3" id="KW-0813">Transport</keyword>
<keyword evidence="5" id="KW-0493">Microtubule</keyword>
<dbReference type="PROSITE" id="PS50067">
    <property type="entry name" value="KINESIN_MOTOR_2"/>
    <property type="match status" value="1"/>
</dbReference>
<dbReference type="Gene3D" id="2.30.29.30">
    <property type="entry name" value="Pleckstrin-homology domain (PH domain)/Phosphotyrosine-binding domain (PTB)"/>
    <property type="match status" value="1"/>
</dbReference>
<dbReference type="Pfam" id="PF00169">
    <property type="entry name" value="PH"/>
    <property type="match status" value="1"/>
</dbReference>
<feature type="region of interest" description="Disordered" evidence="12">
    <location>
        <begin position="1055"/>
        <end position="1090"/>
    </location>
</feature>
<dbReference type="Pfam" id="PF12423">
    <property type="entry name" value="KIF1B"/>
    <property type="match status" value="1"/>
</dbReference>
<evidence type="ECO:0000256" key="4">
    <source>
        <dbReference type="ARBA" id="ARBA00022490"/>
    </source>
</evidence>
<dbReference type="InterPro" id="IPR049780">
    <property type="entry name" value="PH_KIFIA_KIFIB"/>
</dbReference>
<dbReference type="FunFam" id="3.40.850.10:FF:000047">
    <property type="entry name" value="Kinesin family protein"/>
    <property type="match status" value="1"/>
</dbReference>
<keyword evidence="6 11" id="KW-0547">Nucleotide-binding</keyword>
<organism evidence="15 16">
    <name type="scientific">Conidiobolus coronatus (strain ATCC 28846 / CBS 209.66 / NRRL 28638)</name>
    <name type="common">Delacroixia coronata</name>
    <dbReference type="NCBI Taxonomy" id="796925"/>
    <lineage>
        <taxon>Eukaryota</taxon>
        <taxon>Fungi</taxon>
        <taxon>Fungi incertae sedis</taxon>
        <taxon>Zoopagomycota</taxon>
        <taxon>Entomophthoromycotina</taxon>
        <taxon>Entomophthoromycetes</taxon>
        <taxon>Entomophthorales</taxon>
        <taxon>Ancylistaceae</taxon>
        <taxon>Conidiobolus</taxon>
    </lineage>
</organism>
<evidence type="ECO:0000256" key="3">
    <source>
        <dbReference type="ARBA" id="ARBA00022448"/>
    </source>
</evidence>
<dbReference type="OrthoDB" id="3176171at2759"/>
<dbReference type="InterPro" id="IPR022140">
    <property type="entry name" value="Kinesin-like_KIF1-typ"/>
</dbReference>
<protein>
    <recommendedName>
        <fullName evidence="2">Kinesin-like protein unc-104</fullName>
    </recommendedName>
</protein>
<feature type="compositionally biased region" description="Polar residues" evidence="12">
    <location>
        <begin position="1413"/>
        <end position="1424"/>
    </location>
</feature>
<dbReference type="PANTHER" id="PTHR47117">
    <property type="entry name" value="STAR-RELATED LIPID TRANSFER PROTEIN 9"/>
    <property type="match status" value="1"/>
</dbReference>
<dbReference type="InterPro" id="IPR027417">
    <property type="entry name" value="P-loop_NTPase"/>
</dbReference>
<evidence type="ECO:0000256" key="7">
    <source>
        <dbReference type="ARBA" id="ARBA00022840"/>
    </source>
</evidence>
<dbReference type="Pfam" id="PF00225">
    <property type="entry name" value="Kinesin"/>
    <property type="match status" value="1"/>
</dbReference>
<dbReference type="InterPro" id="IPR022164">
    <property type="entry name" value="Kinesin-like"/>
</dbReference>
<dbReference type="InterPro" id="IPR011993">
    <property type="entry name" value="PH-like_dom_sf"/>
</dbReference>
<keyword evidence="16" id="KW-1185">Reference proteome</keyword>
<dbReference type="Pfam" id="PF12473">
    <property type="entry name" value="DUF3694"/>
    <property type="match status" value="1"/>
</dbReference>
<dbReference type="SUPFAM" id="SSF50729">
    <property type="entry name" value="PH domain-like"/>
    <property type="match status" value="1"/>
</dbReference>
<dbReference type="Pfam" id="PF00498">
    <property type="entry name" value="FHA"/>
    <property type="match status" value="1"/>
</dbReference>
<feature type="region of interest" description="Disordered" evidence="12">
    <location>
        <begin position="1405"/>
        <end position="1464"/>
    </location>
</feature>
<dbReference type="GO" id="GO:0005546">
    <property type="term" value="F:phosphatidylinositol-4,5-bisphosphate binding"/>
    <property type="evidence" value="ECO:0007669"/>
    <property type="project" value="UniProtKB-ARBA"/>
</dbReference>
<dbReference type="Pfam" id="PF16183">
    <property type="entry name" value="Kinesin_assoc"/>
    <property type="match status" value="1"/>
</dbReference>
<dbReference type="EMBL" id="KQ964491">
    <property type="protein sequence ID" value="KXN70828.1"/>
    <property type="molecule type" value="Genomic_DNA"/>
</dbReference>
<keyword evidence="4" id="KW-0963">Cytoplasm</keyword>
<dbReference type="Gene3D" id="2.60.200.20">
    <property type="match status" value="1"/>
</dbReference>
<dbReference type="SMART" id="SM00233">
    <property type="entry name" value="PH"/>
    <property type="match status" value="1"/>
</dbReference>
<evidence type="ECO:0000259" key="13">
    <source>
        <dbReference type="PROSITE" id="PS50003"/>
    </source>
</evidence>
<reference evidence="15 16" key="1">
    <citation type="journal article" date="2015" name="Genome Biol. Evol.">
        <title>Phylogenomic analyses indicate that early fungi evolved digesting cell walls of algal ancestors of land plants.</title>
        <authorList>
            <person name="Chang Y."/>
            <person name="Wang S."/>
            <person name="Sekimoto S."/>
            <person name="Aerts A.L."/>
            <person name="Choi C."/>
            <person name="Clum A."/>
            <person name="LaButti K.M."/>
            <person name="Lindquist E.A."/>
            <person name="Yee Ngan C."/>
            <person name="Ohm R.A."/>
            <person name="Salamov A.A."/>
            <person name="Grigoriev I.V."/>
            <person name="Spatafora J.W."/>
            <person name="Berbee M.L."/>
        </authorList>
    </citation>
    <scope>NUCLEOTIDE SEQUENCE [LARGE SCALE GENOMIC DNA]</scope>
    <source>
        <strain evidence="15 16">NRRL 28638</strain>
    </source>
</reference>
<keyword evidence="10" id="KW-0206">Cytoskeleton</keyword>
<evidence type="ECO:0000256" key="8">
    <source>
        <dbReference type="ARBA" id="ARBA00023054"/>
    </source>
</evidence>
<dbReference type="SMART" id="SM00129">
    <property type="entry name" value="KISc"/>
    <property type="match status" value="1"/>
</dbReference>
<dbReference type="GO" id="GO:0005524">
    <property type="term" value="F:ATP binding"/>
    <property type="evidence" value="ECO:0007669"/>
    <property type="project" value="UniProtKB-UniRule"/>
</dbReference>
<dbReference type="CDD" id="cd01233">
    <property type="entry name" value="PH_KIFIA_KIFIB"/>
    <property type="match status" value="1"/>
</dbReference>
<evidence type="ECO:0000256" key="1">
    <source>
        <dbReference type="ARBA" id="ARBA00004245"/>
    </source>
</evidence>
<dbReference type="GO" id="GO:0047496">
    <property type="term" value="P:vesicle transport along microtubule"/>
    <property type="evidence" value="ECO:0007669"/>
    <property type="project" value="UniProtKB-ARBA"/>
</dbReference>
<dbReference type="STRING" id="796925.A0A137P752"/>
<accession>A0A137P752</accession>
<comment type="similarity">
    <text evidence="11">Belongs to the TRAFAC class myosin-kinesin ATPase superfamily. Kinesin family.</text>
</comment>